<dbReference type="Proteomes" id="UP000694864">
    <property type="component" value="Chromosome 18"/>
</dbReference>
<evidence type="ECO:0000256" key="2">
    <source>
        <dbReference type="ARBA" id="ARBA00023002"/>
    </source>
</evidence>
<name>A0ABM0XCN3_CAMSA</name>
<reference evidence="4" key="1">
    <citation type="journal article" date="2014" name="Nat. Commun.">
        <title>The emerging biofuel crop Camelina sativa retains a highly undifferentiated hexaploid genome structure.</title>
        <authorList>
            <person name="Kagale S."/>
            <person name="Koh C."/>
            <person name="Nixon J."/>
            <person name="Bollina V."/>
            <person name="Clarke W.E."/>
            <person name="Tuteja R."/>
            <person name="Spillane C."/>
            <person name="Robinson S.J."/>
            <person name="Links M.G."/>
            <person name="Clarke C."/>
            <person name="Higgins E.E."/>
            <person name="Huebert T."/>
            <person name="Sharpe A.G."/>
            <person name="Parkin I.A."/>
        </authorList>
    </citation>
    <scope>NUCLEOTIDE SEQUENCE [LARGE SCALE GENOMIC DNA]</scope>
    <source>
        <strain evidence="4">cv. DH55</strain>
    </source>
</reference>
<comment type="similarity">
    <text evidence="1">Belongs to the aldehyde dehydrogenase family.</text>
</comment>
<evidence type="ECO:0000313" key="4">
    <source>
        <dbReference type="Proteomes" id="UP000694864"/>
    </source>
</evidence>
<evidence type="ECO:0000313" key="5">
    <source>
        <dbReference type="RefSeq" id="XP_010483964.2"/>
    </source>
</evidence>
<organism evidence="4 5">
    <name type="scientific">Camelina sativa</name>
    <name type="common">False flax</name>
    <name type="synonym">Myagrum sativum</name>
    <dbReference type="NCBI Taxonomy" id="90675"/>
    <lineage>
        <taxon>Eukaryota</taxon>
        <taxon>Viridiplantae</taxon>
        <taxon>Streptophyta</taxon>
        <taxon>Embryophyta</taxon>
        <taxon>Tracheophyta</taxon>
        <taxon>Spermatophyta</taxon>
        <taxon>Magnoliopsida</taxon>
        <taxon>eudicotyledons</taxon>
        <taxon>Gunneridae</taxon>
        <taxon>Pentapetalae</taxon>
        <taxon>rosids</taxon>
        <taxon>malvids</taxon>
        <taxon>Brassicales</taxon>
        <taxon>Brassicaceae</taxon>
        <taxon>Camelineae</taxon>
        <taxon>Camelina</taxon>
    </lineage>
</organism>
<evidence type="ECO:0000256" key="1">
    <source>
        <dbReference type="ARBA" id="ARBA00009986"/>
    </source>
</evidence>
<keyword evidence="4" id="KW-1185">Reference proteome</keyword>
<sequence length="132" mass="14591">MYRVLASRALRASSLSHKSSTSLASLTLSRLNHSIPFATVDAEELSGAHPAQVQSFVQGTWIGSYNHNTLLDPLNGEPFIKVAEVDESDTKLFVDSLSQCPKHGLHNPFKSPERYLLYGDISTKTRSYARLT</sequence>
<dbReference type="GeneID" id="109124815"/>
<reference evidence="5" key="2">
    <citation type="submission" date="2025-08" db="UniProtKB">
        <authorList>
            <consortium name="RefSeq"/>
        </authorList>
    </citation>
    <scope>IDENTIFICATION</scope>
</reference>
<accession>A0ABM0XCN3</accession>
<keyword evidence="2" id="KW-0560">Oxidoreductase</keyword>
<dbReference type="PANTHER" id="PTHR43521">
    <property type="entry name" value="ALPHA-AMINOADIPIC SEMIALDEHYDE DEHYDROGENASE"/>
    <property type="match status" value="1"/>
</dbReference>
<dbReference type="PANTHER" id="PTHR43521:SF7">
    <property type="entry name" value="DELTA-1-PYRROLINE-5-CARBOXYLATE DEHYDROGENASE 12A1, MITOCHONDRIAL"/>
    <property type="match status" value="1"/>
</dbReference>
<dbReference type="RefSeq" id="XP_010483964.2">
    <property type="nucleotide sequence ID" value="XM_010485662.2"/>
</dbReference>
<evidence type="ECO:0000256" key="3">
    <source>
        <dbReference type="ARBA" id="ARBA00023027"/>
    </source>
</evidence>
<protein>
    <submittedName>
        <fullName evidence="5">Delta-1-pyrroline-5-carboxylate dehydrogenase 12A1, mitochondrial-like</fullName>
    </submittedName>
</protein>
<proteinExistence type="inferred from homology"/>
<keyword evidence="3" id="KW-0520">NAD</keyword>
<gene>
    <name evidence="5" type="primary">LOC109124815</name>
</gene>
<dbReference type="InterPro" id="IPR044638">
    <property type="entry name" value="ALDH7A1-like"/>
</dbReference>